<dbReference type="InterPro" id="IPR004360">
    <property type="entry name" value="Glyas_Fos-R_dOase_dom"/>
</dbReference>
<comment type="caution">
    <text evidence="2">The sequence shown here is derived from an EMBL/GenBank/DDBJ whole genome shotgun (WGS) entry which is preliminary data.</text>
</comment>
<evidence type="ECO:0000313" key="3">
    <source>
        <dbReference type="Proteomes" id="UP001597493"/>
    </source>
</evidence>
<evidence type="ECO:0000259" key="1">
    <source>
        <dbReference type="PROSITE" id="PS51819"/>
    </source>
</evidence>
<reference evidence="3" key="1">
    <citation type="journal article" date="2019" name="Int. J. Syst. Evol. Microbiol.">
        <title>The Global Catalogue of Microorganisms (GCM) 10K type strain sequencing project: providing services to taxonomists for standard genome sequencing and annotation.</title>
        <authorList>
            <consortium name="The Broad Institute Genomics Platform"/>
            <consortium name="The Broad Institute Genome Sequencing Center for Infectious Disease"/>
            <person name="Wu L."/>
            <person name="Ma J."/>
        </authorList>
    </citation>
    <scope>NUCLEOTIDE SEQUENCE [LARGE SCALE GENOMIC DNA]</scope>
    <source>
        <strain evidence="3">TISTR 1827</strain>
    </source>
</reference>
<keyword evidence="3" id="KW-1185">Reference proteome</keyword>
<sequence>MAWTTKNIVVNLPVKNLKKSVAFFRELGFIFDPLFTDEQGTCMILGDRIYVMLLEEERFQTFTTKKIADAGRYTETILCISANSRQDVDELVNKALAAGGSRYSDPQDHGFMYGWSFQDPDGHLWEVMYMDESA</sequence>
<feature type="domain" description="VOC" evidence="1">
    <location>
        <begin position="5"/>
        <end position="130"/>
    </location>
</feature>
<organism evidence="2 3">
    <name type="scientific">Paenibacillus thailandensis</name>
    <dbReference type="NCBI Taxonomy" id="393250"/>
    <lineage>
        <taxon>Bacteria</taxon>
        <taxon>Bacillati</taxon>
        <taxon>Bacillota</taxon>
        <taxon>Bacilli</taxon>
        <taxon>Bacillales</taxon>
        <taxon>Paenibacillaceae</taxon>
        <taxon>Paenibacillus</taxon>
    </lineage>
</organism>
<dbReference type="Pfam" id="PF00903">
    <property type="entry name" value="Glyoxalase"/>
    <property type="match status" value="1"/>
</dbReference>
<dbReference type="PROSITE" id="PS51819">
    <property type="entry name" value="VOC"/>
    <property type="match status" value="1"/>
</dbReference>
<dbReference type="RefSeq" id="WP_379277424.1">
    <property type="nucleotide sequence ID" value="NZ_JBHUGT010000042.1"/>
</dbReference>
<dbReference type="PANTHER" id="PTHR36503">
    <property type="entry name" value="BLR2520 PROTEIN"/>
    <property type="match status" value="1"/>
</dbReference>
<protein>
    <submittedName>
        <fullName evidence="2">VOC family protein</fullName>
    </submittedName>
</protein>
<accession>A0ABW5R2W8</accession>
<dbReference type="InterPro" id="IPR037523">
    <property type="entry name" value="VOC_core"/>
</dbReference>
<dbReference type="InterPro" id="IPR029068">
    <property type="entry name" value="Glyas_Bleomycin-R_OHBP_Dase"/>
</dbReference>
<dbReference type="CDD" id="cd09012">
    <property type="entry name" value="VOC_like"/>
    <property type="match status" value="1"/>
</dbReference>
<dbReference type="SUPFAM" id="SSF54593">
    <property type="entry name" value="Glyoxalase/Bleomycin resistance protein/Dihydroxybiphenyl dioxygenase"/>
    <property type="match status" value="1"/>
</dbReference>
<gene>
    <name evidence="2" type="ORF">ACFSW5_20845</name>
</gene>
<name>A0ABW5R2W8_9BACL</name>
<dbReference type="Proteomes" id="UP001597493">
    <property type="component" value="Unassembled WGS sequence"/>
</dbReference>
<dbReference type="PANTHER" id="PTHR36503:SF2">
    <property type="entry name" value="BLR2408 PROTEIN"/>
    <property type="match status" value="1"/>
</dbReference>
<dbReference type="Gene3D" id="3.10.180.10">
    <property type="entry name" value="2,3-Dihydroxybiphenyl 1,2-Dioxygenase, domain 1"/>
    <property type="match status" value="1"/>
</dbReference>
<evidence type="ECO:0000313" key="2">
    <source>
        <dbReference type="EMBL" id="MFD2662710.1"/>
    </source>
</evidence>
<dbReference type="EMBL" id="JBHUMY010000032">
    <property type="protein sequence ID" value="MFD2662710.1"/>
    <property type="molecule type" value="Genomic_DNA"/>
</dbReference>
<proteinExistence type="predicted"/>